<dbReference type="RefSeq" id="WP_183503356.1">
    <property type="nucleotide sequence ID" value="NZ_BSPG01000004.1"/>
</dbReference>
<sequence>MTKADCIETLRALIERSDRNELAEVQAAIIQFALASPDLKSRTEAMADLQTSLETEMLAAKLAPDQAAYHAVVEAMIDRTRDAVLNYTGATA</sequence>
<reference evidence="2 3" key="3">
    <citation type="submission" date="2020-08" db="EMBL/GenBank/DDBJ databases">
        <title>Genomic Encyclopedia of Type Strains, Phase IV (KMG-IV): sequencing the most valuable type-strain genomes for metagenomic binning, comparative biology and taxonomic classification.</title>
        <authorList>
            <person name="Goeker M."/>
        </authorList>
    </citation>
    <scope>NUCLEOTIDE SEQUENCE [LARGE SCALE GENOMIC DNA]</scope>
    <source>
        <strain evidence="2 3">DSM 24105</strain>
    </source>
</reference>
<dbReference type="EMBL" id="BSPG01000004">
    <property type="protein sequence ID" value="GLS43377.1"/>
    <property type="molecule type" value="Genomic_DNA"/>
</dbReference>
<keyword evidence="4" id="KW-1185">Reference proteome</keyword>
<dbReference type="AlphaFoldDB" id="A0A7W6AIG7"/>
<name>A0A7W6AIG7_9HYPH</name>
<evidence type="ECO:0000313" key="2">
    <source>
        <dbReference type="EMBL" id="MBB3901995.1"/>
    </source>
</evidence>
<reference evidence="1" key="1">
    <citation type="journal article" date="2014" name="Int. J. Syst. Evol. Microbiol.">
        <title>Complete genome of a new Firmicutes species belonging to the dominant human colonic microbiota ('Ruminococcus bicirculans') reveals two chromosomes and a selective capacity to utilize plant glucans.</title>
        <authorList>
            <consortium name="NISC Comparative Sequencing Program"/>
            <person name="Wegmann U."/>
            <person name="Louis P."/>
            <person name="Goesmann A."/>
            <person name="Henrissat B."/>
            <person name="Duncan S.H."/>
            <person name="Flint H.J."/>
        </authorList>
    </citation>
    <scope>NUCLEOTIDE SEQUENCE</scope>
    <source>
        <strain evidence="1">NBRC 107710</strain>
    </source>
</reference>
<dbReference type="EMBL" id="JACIDN010000002">
    <property type="protein sequence ID" value="MBB3901995.1"/>
    <property type="molecule type" value="Genomic_DNA"/>
</dbReference>
<reference evidence="4" key="2">
    <citation type="journal article" date="2019" name="Int. J. Syst. Evol. Microbiol.">
        <title>The Global Catalogue of Microorganisms (GCM) 10K type strain sequencing project: providing services to taxonomists for standard genome sequencing and annotation.</title>
        <authorList>
            <consortium name="The Broad Institute Genomics Platform"/>
            <consortium name="The Broad Institute Genome Sequencing Center for Infectious Disease"/>
            <person name="Wu L."/>
            <person name="Ma J."/>
        </authorList>
    </citation>
    <scope>NUCLEOTIDE SEQUENCE [LARGE SCALE GENOMIC DNA]</scope>
    <source>
        <strain evidence="4">NBRC 107710</strain>
    </source>
</reference>
<evidence type="ECO:0000313" key="1">
    <source>
        <dbReference type="EMBL" id="GLS43377.1"/>
    </source>
</evidence>
<evidence type="ECO:0000313" key="4">
    <source>
        <dbReference type="Proteomes" id="UP001156881"/>
    </source>
</evidence>
<dbReference type="Proteomes" id="UP000517759">
    <property type="component" value="Unassembled WGS sequence"/>
</dbReference>
<reference evidence="1" key="4">
    <citation type="submission" date="2023-01" db="EMBL/GenBank/DDBJ databases">
        <title>Draft genome sequence of Methylobacterium brachythecii strain NBRC 107710.</title>
        <authorList>
            <person name="Sun Q."/>
            <person name="Mori K."/>
        </authorList>
    </citation>
    <scope>NUCLEOTIDE SEQUENCE</scope>
    <source>
        <strain evidence="1">NBRC 107710</strain>
    </source>
</reference>
<organism evidence="2 3">
    <name type="scientific">Methylobacterium brachythecii</name>
    <dbReference type="NCBI Taxonomy" id="1176177"/>
    <lineage>
        <taxon>Bacteria</taxon>
        <taxon>Pseudomonadati</taxon>
        <taxon>Pseudomonadota</taxon>
        <taxon>Alphaproteobacteria</taxon>
        <taxon>Hyphomicrobiales</taxon>
        <taxon>Methylobacteriaceae</taxon>
        <taxon>Methylobacterium</taxon>
    </lineage>
</organism>
<accession>A0A7W6AIG7</accession>
<dbReference type="Proteomes" id="UP001156881">
    <property type="component" value="Unassembled WGS sequence"/>
</dbReference>
<evidence type="ECO:0000313" key="3">
    <source>
        <dbReference type="Proteomes" id="UP000517759"/>
    </source>
</evidence>
<comment type="caution">
    <text evidence="2">The sequence shown here is derived from an EMBL/GenBank/DDBJ whole genome shotgun (WGS) entry which is preliminary data.</text>
</comment>
<gene>
    <name evidence="1" type="ORF">GCM10007884_13620</name>
    <name evidence="2" type="ORF">GGR33_001481</name>
</gene>
<proteinExistence type="predicted"/>
<protein>
    <submittedName>
        <fullName evidence="2">Uncharacterized protein</fullName>
    </submittedName>
</protein>